<dbReference type="InterPro" id="IPR002222">
    <property type="entry name" value="Ribosomal_uS19"/>
</dbReference>
<evidence type="ECO:0008006" key="7">
    <source>
        <dbReference type="Google" id="ProtNLM"/>
    </source>
</evidence>
<evidence type="ECO:0000256" key="2">
    <source>
        <dbReference type="ARBA" id="ARBA00022980"/>
    </source>
</evidence>
<comment type="similarity">
    <text evidence="1">Belongs to the universal ribosomal protein uS19 family.</text>
</comment>
<protein>
    <recommendedName>
        <fullName evidence="7">30S ribosomal protein S19, chloroplastic</fullName>
    </recommendedName>
</protein>
<gene>
    <name evidence="5" type="ORF">AB1Y20_022107</name>
</gene>
<evidence type="ECO:0000256" key="4">
    <source>
        <dbReference type="SAM" id="MobiDB-lite"/>
    </source>
</evidence>
<reference evidence="5 6" key="1">
    <citation type="journal article" date="2024" name="Science">
        <title>Giant polyketide synthase enzymes in the biosynthesis of giant marine polyether toxins.</title>
        <authorList>
            <person name="Fallon T.R."/>
            <person name="Shende V.V."/>
            <person name="Wierzbicki I.H."/>
            <person name="Pendleton A.L."/>
            <person name="Watervoot N.F."/>
            <person name="Auber R.P."/>
            <person name="Gonzalez D.J."/>
            <person name="Wisecaver J.H."/>
            <person name="Moore B.S."/>
        </authorList>
    </citation>
    <scope>NUCLEOTIDE SEQUENCE [LARGE SCALE GENOMIC DNA]</scope>
    <source>
        <strain evidence="5 6">12B1</strain>
    </source>
</reference>
<dbReference type="HAMAP" id="MF_00531">
    <property type="entry name" value="Ribosomal_uS19"/>
    <property type="match status" value="1"/>
</dbReference>
<dbReference type="GO" id="GO:0005840">
    <property type="term" value="C:ribosome"/>
    <property type="evidence" value="ECO:0007669"/>
    <property type="project" value="UniProtKB-KW"/>
</dbReference>
<dbReference type="Proteomes" id="UP001515480">
    <property type="component" value="Unassembled WGS sequence"/>
</dbReference>
<feature type="region of interest" description="Disordered" evidence="4">
    <location>
        <begin position="40"/>
        <end position="70"/>
    </location>
</feature>
<proteinExistence type="inferred from homology"/>
<accession>A0AB34JIJ7</accession>
<comment type="caution">
    <text evidence="5">The sequence shown here is derived from an EMBL/GenBank/DDBJ whole genome shotgun (WGS) entry which is preliminary data.</text>
</comment>
<dbReference type="Gene3D" id="3.30.860.10">
    <property type="entry name" value="30s Ribosomal Protein S19, Chain A"/>
    <property type="match status" value="1"/>
</dbReference>
<evidence type="ECO:0000256" key="3">
    <source>
        <dbReference type="ARBA" id="ARBA00023274"/>
    </source>
</evidence>
<dbReference type="GO" id="GO:1990904">
    <property type="term" value="C:ribonucleoprotein complex"/>
    <property type="evidence" value="ECO:0007669"/>
    <property type="project" value="UniProtKB-KW"/>
</dbReference>
<feature type="compositionally biased region" description="Low complexity" evidence="4">
    <location>
        <begin position="40"/>
        <end position="56"/>
    </location>
</feature>
<dbReference type="GO" id="GO:0003735">
    <property type="term" value="F:structural constituent of ribosome"/>
    <property type="evidence" value="ECO:0007669"/>
    <property type="project" value="InterPro"/>
</dbReference>
<dbReference type="InterPro" id="IPR023575">
    <property type="entry name" value="Ribosomal_uS19_SF"/>
</dbReference>
<dbReference type="GO" id="GO:0006412">
    <property type="term" value="P:translation"/>
    <property type="evidence" value="ECO:0007669"/>
    <property type="project" value="InterPro"/>
</dbReference>
<sequence length="224" mass="24245">MALPSRLASLRRASSSVRLSSDLRYASSLFPHARRGTLLHLSHSPSPSTRHLSPLRAASSAITPPGPHSSPWTNSAALIGSASSRGAAPPFGLARSLRLLSSLRVSSPLAARPLCPTPKPVAGSFRGMCLFKTGDANVAMGMKAAPRFKTKHSPRAMDPRIKGRAVAISMQDVGKMGLVHNGKSYVRVTPTTLFVGHKWGEFAPTRKIYYKNKKEDKRRRDTKN</sequence>
<keyword evidence="3" id="KW-0687">Ribonucleoprotein</keyword>
<dbReference type="Pfam" id="PF00203">
    <property type="entry name" value="Ribosomal_S19"/>
    <property type="match status" value="1"/>
</dbReference>
<evidence type="ECO:0000256" key="1">
    <source>
        <dbReference type="ARBA" id="ARBA00007345"/>
    </source>
</evidence>
<keyword evidence="2" id="KW-0689">Ribosomal protein</keyword>
<dbReference type="SUPFAM" id="SSF54570">
    <property type="entry name" value="Ribosomal protein S19"/>
    <property type="match status" value="1"/>
</dbReference>
<evidence type="ECO:0000313" key="6">
    <source>
        <dbReference type="Proteomes" id="UP001515480"/>
    </source>
</evidence>
<evidence type="ECO:0000313" key="5">
    <source>
        <dbReference type="EMBL" id="KAL1520531.1"/>
    </source>
</evidence>
<dbReference type="AlphaFoldDB" id="A0AB34JIJ7"/>
<keyword evidence="6" id="KW-1185">Reference proteome</keyword>
<organism evidence="5 6">
    <name type="scientific">Prymnesium parvum</name>
    <name type="common">Toxic golden alga</name>
    <dbReference type="NCBI Taxonomy" id="97485"/>
    <lineage>
        <taxon>Eukaryota</taxon>
        <taxon>Haptista</taxon>
        <taxon>Haptophyta</taxon>
        <taxon>Prymnesiophyceae</taxon>
        <taxon>Prymnesiales</taxon>
        <taxon>Prymnesiaceae</taxon>
        <taxon>Prymnesium</taxon>
    </lineage>
</organism>
<name>A0AB34JIJ7_PRYPA</name>
<dbReference type="EMBL" id="JBGBPQ010000008">
    <property type="protein sequence ID" value="KAL1520531.1"/>
    <property type="molecule type" value="Genomic_DNA"/>
</dbReference>